<evidence type="ECO:0000313" key="2">
    <source>
        <dbReference type="WBParaSite" id="RSKR_0000917400.1"/>
    </source>
</evidence>
<dbReference type="WBParaSite" id="RSKR_0000917400.1">
    <property type="protein sequence ID" value="RSKR_0000917400.1"/>
    <property type="gene ID" value="RSKR_0000917400"/>
</dbReference>
<sequence>MLLSRIALRGTASSKLEYIAPPNYRRTTPPHEARNIIQEEFMPEADRTGTGPRLADYLSIRDMVLTLETPQDKIDFVNPYERQWNRIEKTWHRSWHPALYATRKAWNLPLVPKYFDCQNYYQYITKMRLINDKESFDQLFKGLNLPTKAFGLKLEENLVSHLFTESSDSPKERTDKLLRSIMYDCHNFLGARNNKYGDLRVSMSPRSESFWVRGGFKHLYDWMPIWADKPISNLRYAPKFTGDDRRKLGELAFTMRDEFAVHLRQKTSPNPLFKLDDQAAQRPIFSEDTSIEDVVYSPRVFNLWPDGDPLWQCPGYESDCNETHKYGRVAFKNTITVNDQLDKWNLDGEVEKETYNCIAISSLFNWLNGQAHCQGYTQYTDLDRPFVSNLVMSDGVQFAFATAQLNTLAINVDLPEFVNDRSNVCYVDGPYKLYDEFDDQTTTFYHHDKDGKKQKGLNSEVLNRILQLVVKD</sequence>
<proteinExistence type="predicted"/>
<dbReference type="Proteomes" id="UP000095286">
    <property type="component" value="Unplaced"/>
</dbReference>
<accession>A0AC35U8Z4</accession>
<protein>
    <submittedName>
        <fullName evidence="2">39S ribosomal protein L37, mitochondrial</fullName>
    </submittedName>
</protein>
<reference evidence="2" key="1">
    <citation type="submission" date="2016-11" db="UniProtKB">
        <authorList>
            <consortium name="WormBaseParasite"/>
        </authorList>
    </citation>
    <scope>IDENTIFICATION</scope>
    <source>
        <strain evidence="2">KR3021</strain>
    </source>
</reference>
<organism evidence="1 2">
    <name type="scientific">Rhabditophanes sp. KR3021</name>
    <dbReference type="NCBI Taxonomy" id="114890"/>
    <lineage>
        <taxon>Eukaryota</taxon>
        <taxon>Metazoa</taxon>
        <taxon>Ecdysozoa</taxon>
        <taxon>Nematoda</taxon>
        <taxon>Chromadorea</taxon>
        <taxon>Rhabditida</taxon>
        <taxon>Tylenchina</taxon>
        <taxon>Panagrolaimomorpha</taxon>
        <taxon>Strongyloidoidea</taxon>
        <taxon>Alloionematidae</taxon>
        <taxon>Rhabditophanes</taxon>
    </lineage>
</organism>
<name>A0AC35U8Z4_9BILA</name>
<evidence type="ECO:0000313" key="1">
    <source>
        <dbReference type="Proteomes" id="UP000095286"/>
    </source>
</evidence>